<dbReference type="InterPro" id="IPR036265">
    <property type="entry name" value="HIT-like_sf"/>
</dbReference>
<evidence type="ECO:0000256" key="1">
    <source>
        <dbReference type="PIRSR" id="PIRSR601310-1"/>
    </source>
</evidence>
<dbReference type="InterPro" id="IPR001310">
    <property type="entry name" value="Histidine_triad_HIT"/>
</dbReference>
<dbReference type="Proteomes" id="UP000740727">
    <property type="component" value="Unassembled WGS sequence"/>
</dbReference>
<evidence type="ECO:0000256" key="2">
    <source>
        <dbReference type="PIRSR" id="PIRSR601310-3"/>
    </source>
</evidence>
<dbReference type="AlphaFoldDB" id="A0A965GBS5"/>
<dbReference type="PROSITE" id="PS51084">
    <property type="entry name" value="HIT_2"/>
    <property type="match status" value="1"/>
</dbReference>
<proteinExistence type="predicted"/>
<dbReference type="PRINTS" id="PR00332">
    <property type="entry name" value="HISTRIAD"/>
</dbReference>
<organism evidence="5 6">
    <name type="scientific">Candidatus Fonsibacter lacus</name>
    <dbReference type="NCBI Taxonomy" id="2576439"/>
    <lineage>
        <taxon>Bacteria</taxon>
        <taxon>Pseudomonadati</taxon>
        <taxon>Pseudomonadota</taxon>
        <taxon>Alphaproteobacteria</taxon>
        <taxon>Candidatus Pelagibacterales</taxon>
        <taxon>Candidatus Pelagibacterales incertae sedis</taxon>
        <taxon>Candidatus Fonsibacter</taxon>
    </lineage>
</organism>
<dbReference type="InterPro" id="IPR011146">
    <property type="entry name" value="HIT-like"/>
</dbReference>
<name>A0A965GBS5_9PROT</name>
<gene>
    <name evidence="5" type="ORF">EBT44_01670</name>
</gene>
<evidence type="ECO:0000313" key="6">
    <source>
        <dbReference type="Proteomes" id="UP000740727"/>
    </source>
</evidence>
<feature type="domain" description="HIT" evidence="4">
    <location>
        <begin position="9"/>
        <end position="116"/>
    </location>
</feature>
<dbReference type="SUPFAM" id="SSF54197">
    <property type="entry name" value="HIT-like"/>
    <property type="match status" value="1"/>
</dbReference>
<dbReference type="Pfam" id="PF11969">
    <property type="entry name" value="DcpS_C"/>
    <property type="match status" value="1"/>
</dbReference>
<comment type="caution">
    <text evidence="5">The sequence shown here is derived from an EMBL/GenBank/DDBJ whole genome shotgun (WGS) entry which is preliminary data.</text>
</comment>
<protein>
    <submittedName>
        <fullName evidence="5">HIT domain-containing protein</fullName>
    </submittedName>
</protein>
<evidence type="ECO:0000313" key="5">
    <source>
        <dbReference type="EMBL" id="NBR93554.1"/>
    </source>
</evidence>
<accession>A0A965GBS5</accession>
<evidence type="ECO:0000259" key="4">
    <source>
        <dbReference type="PROSITE" id="PS51084"/>
    </source>
</evidence>
<dbReference type="EMBL" id="RFXN01000010">
    <property type="protein sequence ID" value="NBR93554.1"/>
    <property type="molecule type" value="Genomic_DNA"/>
</dbReference>
<sequence length="116" mass="12482">MSSTSVDCIFCKIISGEIPSPHLAANDEAVAIADISPVAPTHFLILPRKHEENAIALHRSEPQSLSGIFALVDTLTSERGISDYRLIFNTGAEAGQSVFHAHLHLIAGRAMQWPPG</sequence>
<feature type="active site" description="Tele-AMP-histidine intermediate" evidence="1">
    <location>
        <position position="102"/>
    </location>
</feature>
<dbReference type="PANTHER" id="PTHR23089">
    <property type="entry name" value="HISTIDINE TRIAD HIT PROTEIN"/>
    <property type="match status" value="1"/>
</dbReference>
<dbReference type="Gene3D" id="3.30.428.10">
    <property type="entry name" value="HIT-like"/>
    <property type="match status" value="1"/>
</dbReference>
<feature type="short sequence motif" description="Histidine triad motif" evidence="2 3">
    <location>
        <begin position="100"/>
        <end position="104"/>
    </location>
</feature>
<evidence type="ECO:0000256" key="3">
    <source>
        <dbReference type="PROSITE-ProRule" id="PRU00464"/>
    </source>
</evidence>
<reference evidence="5" key="1">
    <citation type="submission" date="2018-10" db="EMBL/GenBank/DDBJ databases">
        <title>Iterative Subtractive Binning of Freshwater Chronoseries Metagenomes Recovers Nearly Complete Genomes from over Four Hundred Novel Species.</title>
        <authorList>
            <person name="Rodriguez-R L.M."/>
            <person name="Tsementzi D."/>
            <person name="Luo C."/>
            <person name="Konstantinidis K.T."/>
        </authorList>
    </citation>
    <scope>NUCLEOTIDE SEQUENCE</scope>
    <source>
        <strain evidence="5">WB5_2A_028</strain>
    </source>
</reference>
<dbReference type="GO" id="GO:0003824">
    <property type="term" value="F:catalytic activity"/>
    <property type="evidence" value="ECO:0007669"/>
    <property type="project" value="InterPro"/>
</dbReference>